<evidence type="ECO:0000256" key="3">
    <source>
        <dbReference type="ARBA" id="ARBA00022737"/>
    </source>
</evidence>
<evidence type="ECO:0000313" key="9">
    <source>
        <dbReference type="Proteomes" id="UP001161247"/>
    </source>
</evidence>
<dbReference type="PANTHER" id="PTHR19918">
    <property type="entry name" value="CELL DIVISION CYCLE 20 CDC20 FIZZY -RELATED"/>
    <property type="match status" value="1"/>
</dbReference>
<dbReference type="GO" id="GO:1990757">
    <property type="term" value="F:ubiquitin ligase activator activity"/>
    <property type="evidence" value="ECO:0007669"/>
    <property type="project" value="TreeGrafter"/>
</dbReference>
<protein>
    <submittedName>
        <fullName evidence="8">OLC1v1031028C1</fullName>
    </submittedName>
</protein>
<dbReference type="Proteomes" id="UP001161247">
    <property type="component" value="Chromosome 2"/>
</dbReference>
<dbReference type="AlphaFoldDB" id="A0AAV1CHG4"/>
<proteinExistence type="predicted"/>
<evidence type="ECO:0000256" key="6">
    <source>
        <dbReference type="ARBA" id="ARBA00023425"/>
    </source>
</evidence>
<dbReference type="Gene3D" id="2.130.10.10">
    <property type="entry name" value="YVTN repeat-like/Quinoprotein amine dehydrogenase"/>
    <property type="match status" value="1"/>
</dbReference>
<dbReference type="EMBL" id="OX459119">
    <property type="protein sequence ID" value="CAI9095149.1"/>
    <property type="molecule type" value="Genomic_DNA"/>
</dbReference>
<gene>
    <name evidence="8" type="ORF">OLC1_LOCUS6178</name>
</gene>
<dbReference type="Pfam" id="PF12894">
    <property type="entry name" value="ANAPC4_WD40"/>
    <property type="match status" value="1"/>
</dbReference>
<keyword evidence="2" id="KW-0132">Cell division</keyword>
<keyword evidence="5" id="KW-0131">Cell cycle</keyword>
<evidence type="ECO:0000313" key="8">
    <source>
        <dbReference type="EMBL" id="CAI9095149.1"/>
    </source>
</evidence>
<dbReference type="GO" id="GO:0010997">
    <property type="term" value="F:anaphase-promoting complex binding"/>
    <property type="evidence" value="ECO:0007669"/>
    <property type="project" value="InterPro"/>
</dbReference>
<dbReference type="InterPro" id="IPR033010">
    <property type="entry name" value="Cdc20/Fizzy"/>
</dbReference>
<evidence type="ECO:0000259" key="7">
    <source>
        <dbReference type="Pfam" id="PF12894"/>
    </source>
</evidence>
<reference evidence="8" key="1">
    <citation type="submission" date="2023-03" db="EMBL/GenBank/DDBJ databases">
        <authorList>
            <person name="Julca I."/>
        </authorList>
    </citation>
    <scope>NUCLEOTIDE SEQUENCE</scope>
</reference>
<accession>A0AAV1CHG4</accession>
<sequence>MGFHNSVPESQFDRFIPNRSATNFDLARTVLTGRKSKIESISPCPPSKAAYRKLLADTFNMNNPKILAFNNSKLDPPLTRLIEEDLSPVRKPKSVRTMSKIPKSAASVWDAPGIGDDFYSQLIDWSIDNVIAIALGNTVYLLNLYCNSVTKLADFEEEVGPVKSVSWAPYGKYVAIGLKRSLVQLCDAESCRLVRTLREGNRKRVCSLDWNHHILTSGGSDHLIVNSDSRMKSDIVATYRGHKEKVLMPQINGFTVLKTIRLQSEHWSGALSKVIFVDLE</sequence>
<dbReference type="InterPro" id="IPR036322">
    <property type="entry name" value="WD40_repeat_dom_sf"/>
</dbReference>
<keyword evidence="4" id="KW-0498">Mitosis</keyword>
<dbReference type="GO" id="GO:0031145">
    <property type="term" value="P:anaphase-promoting complex-dependent catabolic process"/>
    <property type="evidence" value="ECO:0007669"/>
    <property type="project" value="TreeGrafter"/>
</dbReference>
<name>A0AAV1CHG4_OLDCO</name>
<dbReference type="PANTHER" id="PTHR19918:SF8">
    <property type="entry name" value="FI02843P"/>
    <property type="match status" value="1"/>
</dbReference>
<dbReference type="InterPro" id="IPR001680">
    <property type="entry name" value="WD40_rpt"/>
</dbReference>
<dbReference type="GO" id="GO:1905786">
    <property type="term" value="P:positive regulation of anaphase-promoting complex-dependent catabolic process"/>
    <property type="evidence" value="ECO:0007669"/>
    <property type="project" value="TreeGrafter"/>
</dbReference>
<feature type="domain" description="Anaphase-promoting complex subunit 4-like WD40" evidence="7">
    <location>
        <begin position="148"/>
        <end position="212"/>
    </location>
</feature>
<dbReference type="InterPro" id="IPR024977">
    <property type="entry name" value="Apc4-like_WD40_dom"/>
</dbReference>
<keyword evidence="3" id="KW-0677">Repeat</keyword>
<dbReference type="GO" id="GO:0005680">
    <property type="term" value="C:anaphase-promoting complex"/>
    <property type="evidence" value="ECO:0007669"/>
    <property type="project" value="TreeGrafter"/>
</dbReference>
<evidence type="ECO:0000256" key="4">
    <source>
        <dbReference type="ARBA" id="ARBA00022776"/>
    </source>
</evidence>
<evidence type="ECO:0000256" key="5">
    <source>
        <dbReference type="ARBA" id="ARBA00023306"/>
    </source>
</evidence>
<dbReference type="InterPro" id="IPR015943">
    <property type="entry name" value="WD40/YVTN_repeat-like_dom_sf"/>
</dbReference>
<evidence type="ECO:0000256" key="2">
    <source>
        <dbReference type="ARBA" id="ARBA00022618"/>
    </source>
</evidence>
<keyword evidence="9" id="KW-1185">Reference proteome</keyword>
<comment type="function">
    <text evidence="6">Component of the anaphase promoting complex/cyclosome (APC/C), a cell cycle-regulated E3 ubiquitin-protein ligase complex that controls progression through mitosis and the G1 phase of the cell cycle.</text>
</comment>
<keyword evidence="1" id="KW-0853">WD repeat</keyword>
<dbReference type="SUPFAM" id="SSF50978">
    <property type="entry name" value="WD40 repeat-like"/>
    <property type="match status" value="1"/>
</dbReference>
<dbReference type="SMART" id="SM00320">
    <property type="entry name" value="WD40"/>
    <property type="match status" value="2"/>
</dbReference>
<organism evidence="8 9">
    <name type="scientific">Oldenlandia corymbosa var. corymbosa</name>
    <dbReference type="NCBI Taxonomy" id="529605"/>
    <lineage>
        <taxon>Eukaryota</taxon>
        <taxon>Viridiplantae</taxon>
        <taxon>Streptophyta</taxon>
        <taxon>Embryophyta</taxon>
        <taxon>Tracheophyta</taxon>
        <taxon>Spermatophyta</taxon>
        <taxon>Magnoliopsida</taxon>
        <taxon>eudicotyledons</taxon>
        <taxon>Gunneridae</taxon>
        <taxon>Pentapetalae</taxon>
        <taxon>asterids</taxon>
        <taxon>lamiids</taxon>
        <taxon>Gentianales</taxon>
        <taxon>Rubiaceae</taxon>
        <taxon>Rubioideae</taxon>
        <taxon>Spermacoceae</taxon>
        <taxon>Hedyotis-Oldenlandia complex</taxon>
        <taxon>Oldenlandia</taxon>
    </lineage>
</organism>
<dbReference type="GO" id="GO:0051301">
    <property type="term" value="P:cell division"/>
    <property type="evidence" value="ECO:0007669"/>
    <property type="project" value="UniProtKB-KW"/>
</dbReference>
<evidence type="ECO:0000256" key="1">
    <source>
        <dbReference type="ARBA" id="ARBA00022574"/>
    </source>
</evidence>